<dbReference type="Gene3D" id="1.20.1080.10">
    <property type="entry name" value="Glycerol uptake facilitator protein"/>
    <property type="match status" value="1"/>
</dbReference>
<evidence type="ECO:0000256" key="1">
    <source>
        <dbReference type="ARBA" id="ARBA00004141"/>
    </source>
</evidence>
<evidence type="ECO:0000256" key="5">
    <source>
        <dbReference type="ARBA" id="ARBA00022989"/>
    </source>
</evidence>
<dbReference type="Pfam" id="PF00230">
    <property type="entry name" value="MIP"/>
    <property type="match status" value="1"/>
</dbReference>
<evidence type="ECO:0000256" key="4">
    <source>
        <dbReference type="ARBA" id="ARBA00022692"/>
    </source>
</evidence>
<dbReference type="AlphaFoldDB" id="A0A443RRV8"/>
<proteinExistence type="inferred from homology"/>
<comment type="subcellular location">
    <subcellularLocation>
        <location evidence="1">Membrane</location>
        <topology evidence="1">Multi-pass membrane protein</topology>
    </subcellularLocation>
</comment>
<evidence type="ECO:0000256" key="3">
    <source>
        <dbReference type="ARBA" id="ARBA00022448"/>
    </source>
</evidence>
<evidence type="ECO:0000256" key="6">
    <source>
        <dbReference type="ARBA" id="ARBA00023136"/>
    </source>
</evidence>
<comment type="caution">
    <text evidence="10">The sequence shown here is derived from an EMBL/GenBank/DDBJ whole genome shotgun (WGS) entry which is preliminary data.</text>
</comment>
<name>A0A443RRV8_9ACAR</name>
<keyword evidence="6 9" id="KW-0472">Membrane</keyword>
<dbReference type="GO" id="GO:0015250">
    <property type="term" value="F:water channel activity"/>
    <property type="evidence" value="ECO:0007669"/>
    <property type="project" value="TreeGrafter"/>
</dbReference>
<evidence type="ECO:0000256" key="9">
    <source>
        <dbReference type="SAM" id="Phobius"/>
    </source>
</evidence>
<dbReference type="InterPro" id="IPR000425">
    <property type="entry name" value="MIP"/>
</dbReference>
<comment type="similarity">
    <text evidence="2 8">Belongs to the MIP/aquaporin (TC 1.A.8) family.</text>
</comment>
<dbReference type="PANTHER" id="PTHR43829:SF9">
    <property type="entry name" value="AQUAPORIN-9"/>
    <property type="match status" value="1"/>
</dbReference>
<feature type="transmembrane region" description="Helical" evidence="9">
    <location>
        <begin position="185"/>
        <end position="202"/>
    </location>
</feature>
<dbReference type="OrthoDB" id="3222at2759"/>
<dbReference type="InterPro" id="IPR050363">
    <property type="entry name" value="MIP/Aquaporin"/>
</dbReference>
<dbReference type="GO" id="GO:0015254">
    <property type="term" value="F:glycerol channel activity"/>
    <property type="evidence" value="ECO:0007669"/>
    <property type="project" value="TreeGrafter"/>
</dbReference>
<reference evidence="10 11" key="1">
    <citation type="journal article" date="2018" name="Gigascience">
        <title>Genomes of trombidid mites reveal novel predicted allergens and laterally-transferred genes associated with secondary metabolism.</title>
        <authorList>
            <person name="Dong X."/>
            <person name="Chaisiri K."/>
            <person name="Xia D."/>
            <person name="Armstrong S.D."/>
            <person name="Fang Y."/>
            <person name="Donnelly M.J."/>
            <person name="Kadowaki T."/>
            <person name="McGarry J.W."/>
            <person name="Darby A.C."/>
            <person name="Makepeace B.L."/>
        </authorList>
    </citation>
    <scope>NUCLEOTIDE SEQUENCE [LARGE SCALE GENOMIC DNA]</scope>
    <source>
        <strain evidence="10">UoL-WK</strain>
    </source>
</reference>
<organism evidence="10 11">
    <name type="scientific">Dinothrombium tinctorium</name>
    <dbReference type="NCBI Taxonomy" id="1965070"/>
    <lineage>
        <taxon>Eukaryota</taxon>
        <taxon>Metazoa</taxon>
        <taxon>Ecdysozoa</taxon>
        <taxon>Arthropoda</taxon>
        <taxon>Chelicerata</taxon>
        <taxon>Arachnida</taxon>
        <taxon>Acari</taxon>
        <taxon>Acariformes</taxon>
        <taxon>Trombidiformes</taxon>
        <taxon>Prostigmata</taxon>
        <taxon>Anystina</taxon>
        <taxon>Parasitengona</taxon>
        <taxon>Trombidioidea</taxon>
        <taxon>Trombidiidae</taxon>
        <taxon>Dinothrombium</taxon>
    </lineage>
</organism>
<keyword evidence="4 8" id="KW-0812">Transmembrane</keyword>
<dbReference type="PANTHER" id="PTHR43829">
    <property type="entry name" value="AQUAPORIN OR AQUAGLYCEROPORIN RELATED"/>
    <property type="match status" value="1"/>
</dbReference>
<evidence type="ECO:0000256" key="2">
    <source>
        <dbReference type="ARBA" id="ARBA00006175"/>
    </source>
</evidence>
<keyword evidence="11" id="KW-1185">Reference proteome</keyword>
<feature type="transmembrane region" description="Helical" evidence="9">
    <location>
        <begin position="151"/>
        <end position="173"/>
    </location>
</feature>
<evidence type="ECO:0000313" key="11">
    <source>
        <dbReference type="Proteomes" id="UP000285301"/>
    </source>
</evidence>
<dbReference type="PRINTS" id="PR00783">
    <property type="entry name" value="MINTRINSICP"/>
</dbReference>
<dbReference type="EMBL" id="NCKU01000008">
    <property type="protein sequence ID" value="RWS18007.1"/>
    <property type="molecule type" value="Genomic_DNA"/>
</dbReference>
<feature type="transmembrane region" description="Helical" evidence="9">
    <location>
        <begin position="51"/>
        <end position="70"/>
    </location>
</feature>
<comment type="function">
    <text evidence="7">Aquaglyceroporin that may modulate the water content and osmolytes during anhydrobiosis.</text>
</comment>
<dbReference type="STRING" id="1965070.A0A443RRV8"/>
<dbReference type="InterPro" id="IPR023271">
    <property type="entry name" value="Aquaporin-like"/>
</dbReference>
<evidence type="ECO:0000313" key="10">
    <source>
        <dbReference type="EMBL" id="RWS18007.1"/>
    </source>
</evidence>
<dbReference type="InterPro" id="IPR022357">
    <property type="entry name" value="MIP_CS"/>
</dbReference>
<gene>
    <name evidence="10" type="ORF">B4U79_12001</name>
</gene>
<accession>A0A443RRV8</accession>
<feature type="transmembrane region" description="Helical" evidence="9">
    <location>
        <begin position="239"/>
        <end position="259"/>
    </location>
</feature>
<dbReference type="Proteomes" id="UP000285301">
    <property type="component" value="Unassembled WGS sequence"/>
</dbReference>
<dbReference type="SUPFAM" id="SSF81338">
    <property type="entry name" value="Aquaporin-like"/>
    <property type="match status" value="1"/>
</dbReference>
<feature type="transmembrane region" description="Helical" evidence="9">
    <location>
        <begin position="20"/>
        <end position="39"/>
    </location>
</feature>
<keyword evidence="3 8" id="KW-0813">Transport</keyword>
<protein>
    <submittedName>
        <fullName evidence="10">Aquaporin-9-like protein</fullName>
    </submittedName>
</protein>
<evidence type="ECO:0000256" key="7">
    <source>
        <dbReference type="ARBA" id="ARBA00045280"/>
    </source>
</evidence>
<dbReference type="GO" id="GO:0016323">
    <property type="term" value="C:basolateral plasma membrane"/>
    <property type="evidence" value="ECO:0007669"/>
    <property type="project" value="TreeGrafter"/>
</dbReference>
<keyword evidence="5 9" id="KW-1133">Transmembrane helix</keyword>
<evidence type="ECO:0000256" key="8">
    <source>
        <dbReference type="RuleBase" id="RU000477"/>
    </source>
</evidence>
<sequence length="288" mass="31294">MRNFDDLIRVRHPLIRNVIAEFFGTLVLVYVAHSTGVSYSAMSRSNPVGKLMGVTFGVGLAAFIALSAVLPVSGGHINPAVTVGVASMGLFPWAHVVPYIVAQHIGGFCAAGLIYGTHFNLINKIHLEYNDTDEGYRETMHMFAGDVVQHASAGGAFICSVCATAVFLIGAIAILDHRNMQAPKWYYSLSIGFVLMVSLAAFSSNGSPSVNPAADLPCRIFAHLAGWGNVIWDPLYGHYWYLCGILAPHLGAILGLYLYRIFVGAHFAKENEREKHVADEQEMSKLKP</sequence>
<dbReference type="PROSITE" id="PS00221">
    <property type="entry name" value="MIP"/>
    <property type="match status" value="1"/>
</dbReference>